<sequence>VLDNVNFMQEIVLNDQHNDLLTTTDIDFRNYIYELQLSNSLPDESITSDGMVCININSMFQGEAFKNITFQKLILQLSNAHFNNYSLSIRACKIILYCSDSTIEASGELPNILTEFYIWNSRITNTIELHYYFQE</sequence>
<accession>L7JWN7</accession>
<feature type="non-terminal residue" evidence="1">
    <location>
        <position position="1"/>
    </location>
</feature>
<organism evidence="1 2">
    <name type="scientific">Trachipleistophora hominis</name>
    <name type="common">Microsporidian parasite</name>
    <dbReference type="NCBI Taxonomy" id="72359"/>
    <lineage>
        <taxon>Eukaryota</taxon>
        <taxon>Fungi</taxon>
        <taxon>Fungi incertae sedis</taxon>
        <taxon>Microsporidia</taxon>
        <taxon>Pleistophoridae</taxon>
        <taxon>Trachipleistophora</taxon>
    </lineage>
</organism>
<dbReference type="AlphaFoldDB" id="L7JWN7"/>
<proteinExistence type="predicted"/>
<dbReference type="InParanoid" id="L7JWN7"/>
<dbReference type="HOGENOM" id="CLU_1890847_0_0_1"/>
<dbReference type="VEuPathDB" id="MicrosporidiaDB:THOM_1580"/>
<dbReference type="EMBL" id="JH993954">
    <property type="protein sequence ID" value="ELQ75476.1"/>
    <property type="molecule type" value="Genomic_DNA"/>
</dbReference>
<evidence type="ECO:0000313" key="1">
    <source>
        <dbReference type="EMBL" id="ELQ75476.1"/>
    </source>
</evidence>
<keyword evidence="2" id="KW-1185">Reference proteome</keyword>
<evidence type="ECO:0000313" key="2">
    <source>
        <dbReference type="Proteomes" id="UP000011185"/>
    </source>
</evidence>
<name>L7JWN7_TRAHO</name>
<reference evidence="1 2" key="1">
    <citation type="journal article" date="2012" name="PLoS Pathog.">
        <title>The genome of the obligate intracellular parasite Trachipleistophora hominis: new insights into microsporidian genome dynamics and reductive evolution.</title>
        <authorList>
            <person name="Heinz E."/>
            <person name="Williams T.A."/>
            <person name="Nakjang S."/>
            <person name="Noel C.J."/>
            <person name="Swan D.C."/>
            <person name="Goldberg A.V."/>
            <person name="Harris S.R."/>
            <person name="Weinmaier T."/>
            <person name="Markert S."/>
            <person name="Becher D."/>
            <person name="Bernhardt J."/>
            <person name="Dagan T."/>
            <person name="Hacker C."/>
            <person name="Lucocq J.M."/>
            <person name="Schweder T."/>
            <person name="Rattei T."/>
            <person name="Hall N."/>
            <person name="Hirt R.P."/>
            <person name="Embley T.M."/>
        </authorList>
    </citation>
    <scope>NUCLEOTIDE SEQUENCE [LARGE SCALE GENOMIC DNA]</scope>
</reference>
<gene>
    <name evidence="1" type="ORF">THOM_1580</name>
</gene>
<protein>
    <submittedName>
        <fullName evidence="1">Putative LRR containing protein</fullName>
    </submittedName>
</protein>
<dbReference type="Proteomes" id="UP000011185">
    <property type="component" value="Unassembled WGS sequence"/>
</dbReference>